<dbReference type="EMBL" id="MTKO01000120">
    <property type="protein sequence ID" value="RWX43429.1"/>
    <property type="molecule type" value="Genomic_DNA"/>
</dbReference>
<reference evidence="1 2" key="1">
    <citation type="submission" date="2017-01" db="EMBL/GenBank/DDBJ databases">
        <title>The cable genome- insights into the physiology and evolution of filamentous bacteria capable of sulfide oxidation via long distance electron transfer.</title>
        <authorList>
            <person name="Schreiber L."/>
            <person name="Bjerg J.T."/>
            <person name="Boggild A."/>
            <person name="Van De Vossenberg J."/>
            <person name="Meysman F."/>
            <person name="Nielsen L.P."/>
            <person name="Schramm A."/>
            <person name="Kjeldsen K.U."/>
        </authorList>
    </citation>
    <scope>NUCLEOTIDE SEQUENCE [LARGE SCALE GENOMIC DNA]</scope>
    <source>
        <strain evidence="1">MCF</strain>
    </source>
</reference>
<dbReference type="Proteomes" id="UP000287853">
    <property type="component" value="Unassembled WGS sequence"/>
</dbReference>
<protein>
    <submittedName>
        <fullName evidence="1">Uncharacterized protein</fullName>
    </submittedName>
</protein>
<accession>A0A3S3RMQ9</accession>
<evidence type="ECO:0000313" key="2">
    <source>
        <dbReference type="Proteomes" id="UP000287853"/>
    </source>
</evidence>
<gene>
    <name evidence="1" type="ORF">H206_02463</name>
</gene>
<keyword evidence="2" id="KW-1185">Reference proteome</keyword>
<name>A0A3S3RMQ9_9BACT</name>
<proteinExistence type="predicted"/>
<evidence type="ECO:0000313" key="1">
    <source>
        <dbReference type="EMBL" id="RWX43429.1"/>
    </source>
</evidence>
<comment type="caution">
    <text evidence="1">The sequence shown here is derived from an EMBL/GenBank/DDBJ whole genome shotgun (WGS) entry which is preliminary data.</text>
</comment>
<dbReference type="AlphaFoldDB" id="A0A3S3RMQ9"/>
<sequence length="58" mass="6654">MATGIRLLCCEEAEETTYFCWDRENLDLRHVCLSPVSPLVVSCSCLFDYPILPQNMNL</sequence>
<organism evidence="1 2">
    <name type="scientific">Candidatus Electrothrix aarhusensis</name>
    <dbReference type="NCBI Taxonomy" id="1859131"/>
    <lineage>
        <taxon>Bacteria</taxon>
        <taxon>Pseudomonadati</taxon>
        <taxon>Thermodesulfobacteriota</taxon>
        <taxon>Desulfobulbia</taxon>
        <taxon>Desulfobulbales</taxon>
        <taxon>Desulfobulbaceae</taxon>
        <taxon>Candidatus Electrothrix</taxon>
    </lineage>
</organism>